<name>A0A7J0DFR8_9ERIC</name>
<proteinExistence type="predicted"/>
<accession>A0A7J0DFR8</accession>
<evidence type="ECO:0000313" key="2">
    <source>
        <dbReference type="Proteomes" id="UP000585474"/>
    </source>
</evidence>
<evidence type="ECO:0000313" key="1">
    <source>
        <dbReference type="EMBL" id="GFS34272.1"/>
    </source>
</evidence>
<reference evidence="2" key="1">
    <citation type="submission" date="2019-07" db="EMBL/GenBank/DDBJ databases">
        <title>De Novo Assembly of kiwifruit Actinidia rufa.</title>
        <authorList>
            <person name="Sugita-Konishi S."/>
            <person name="Sato K."/>
            <person name="Mori E."/>
            <person name="Abe Y."/>
            <person name="Kisaki G."/>
            <person name="Hamano K."/>
            <person name="Suezawa K."/>
            <person name="Otani M."/>
            <person name="Fukuda T."/>
            <person name="Manabe T."/>
            <person name="Gomi K."/>
            <person name="Tabuchi M."/>
            <person name="Akimitsu K."/>
            <person name="Kataoka I."/>
        </authorList>
    </citation>
    <scope>NUCLEOTIDE SEQUENCE [LARGE SCALE GENOMIC DNA]</scope>
    <source>
        <strain evidence="2">cv. Fuchu</strain>
    </source>
</reference>
<dbReference type="EMBL" id="BJWL01000209">
    <property type="protein sequence ID" value="GFS34272.1"/>
    <property type="molecule type" value="Genomic_DNA"/>
</dbReference>
<keyword evidence="2" id="KW-1185">Reference proteome</keyword>
<organism evidence="1 2">
    <name type="scientific">Actinidia rufa</name>
    <dbReference type="NCBI Taxonomy" id="165716"/>
    <lineage>
        <taxon>Eukaryota</taxon>
        <taxon>Viridiplantae</taxon>
        <taxon>Streptophyta</taxon>
        <taxon>Embryophyta</taxon>
        <taxon>Tracheophyta</taxon>
        <taxon>Spermatophyta</taxon>
        <taxon>Magnoliopsida</taxon>
        <taxon>eudicotyledons</taxon>
        <taxon>Gunneridae</taxon>
        <taxon>Pentapetalae</taxon>
        <taxon>asterids</taxon>
        <taxon>Ericales</taxon>
        <taxon>Actinidiaceae</taxon>
        <taxon>Actinidia</taxon>
    </lineage>
</organism>
<dbReference type="Proteomes" id="UP000585474">
    <property type="component" value="Unassembled WGS sequence"/>
</dbReference>
<gene>
    <name evidence="1" type="ORF">Acr_00g0033100</name>
</gene>
<dbReference type="AlphaFoldDB" id="A0A7J0DFR8"/>
<comment type="caution">
    <text evidence="1">The sequence shown here is derived from an EMBL/GenBank/DDBJ whole genome shotgun (WGS) entry which is preliminary data.</text>
</comment>
<protein>
    <submittedName>
        <fullName evidence="1">Uncharacterized protein</fullName>
    </submittedName>
</protein>
<sequence length="82" mass="8782">MLLCAKGLGECTESRERSAEGKSCGATNVVHGNNGSTGKTYSRGLLIGILFSELRDGTSYHFGHMGLHKKVSVVEDVDNKLL</sequence>